<feature type="compositionally biased region" description="Low complexity" evidence="1">
    <location>
        <begin position="169"/>
        <end position="184"/>
    </location>
</feature>
<comment type="caution">
    <text evidence="3">The sequence shown here is derived from an EMBL/GenBank/DDBJ whole genome shotgun (WGS) entry which is preliminary data.</text>
</comment>
<evidence type="ECO:0000313" key="4">
    <source>
        <dbReference type="Proteomes" id="UP001152049"/>
    </source>
</evidence>
<dbReference type="Proteomes" id="UP001152049">
    <property type="component" value="Unassembled WGS sequence"/>
</dbReference>
<feature type="chain" id="PRO_5040907229" evidence="2">
    <location>
        <begin position="19"/>
        <end position="446"/>
    </location>
</feature>
<feature type="region of interest" description="Disordered" evidence="1">
    <location>
        <begin position="140"/>
        <end position="421"/>
    </location>
</feature>
<dbReference type="AlphaFoldDB" id="A0A9W8VA51"/>
<gene>
    <name evidence="3" type="ORF">NW762_013632</name>
</gene>
<feature type="compositionally biased region" description="Low complexity" evidence="1">
    <location>
        <begin position="368"/>
        <end position="400"/>
    </location>
</feature>
<organism evidence="3 4">
    <name type="scientific">Fusarium torreyae</name>
    <dbReference type="NCBI Taxonomy" id="1237075"/>
    <lineage>
        <taxon>Eukaryota</taxon>
        <taxon>Fungi</taxon>
        <taxon>Dikarya</taxon>
        <taxon>Ascomycota</taxon>
        <taxon>Pezizomycotina</taxon>
        <taxon>Sordariomycetes</taxon>
        <taxon>Hypocreomycetidae</taxon>
        <taxon>Hypocreales</taxon>
        <taxon>Nectriaceae</taxon>
        <taxon>Fusarium</taxon>
    </lineage>
</organism>
<feature type="compositionally biased region" description="Polar residues" evidence="1">
    <location>
        <begin position="264"/>
        <end position="274"/>
    </location>
</feature>
<feature type="compositionally biased region" description="Polar residues" evidence="1">
    <location>
        <begin position="351"/>
        <end position="361"/>
    </location>
</feature>
<name>A0A9W8VA51_9HYPO</name>
<feature type="compositionally biased region" description="Basic and acidic residues" evidence="1">
    <location>
        <begin position="339"/>
        <end position="350"/>
    </location>
</feature>
<protein>
    <submittedName>
        <fullName evidence="3">Uncharacterized protein</fullName>
    </submittedName>
</protein>
<feature type="signal peptide" evidence="2">
    <location>
        <begin position="1"/>
        <end position="18"/>
    </location>
</feature>
<keyword evidence="2" id="KW-0732">Signal</keyword>
<feature type="compositionally biased region" description="Low complexity" evidence="1">
    <location>
        <begin position="148"/>
        <end position="158"/>
    </location>
</feature>
<accession>A0A9W8VA51</accession>
<dbReference type="EMBL" id="JAOQAZ010000043">
    <property type="protein sequence ID" value="KAJ4246281.1"/>
    <property type="molecule type" value="Genomic_DNA"/>
</dbReference>
<evidence type="ECO:0000256" key="2">
    <source>
        <dbReference type="SAM" id="SignalP"/>
    </source>
</evidence>
<feature type="compositionally biased region" description="Low complexity" evidence="1">
    <location>
        <begin position="209"/>
        <end position="231"/>
    </location>
</feature>
<evidence type="ECO:0000313" key="3">
    <source>
        <dbReference type="EMBL" id="KAJ4246281.1"/>
    </source>
</evidence>
<feature type="compositionally biased region" description="Polar residues" evidence="1">
    <location>
        <begin position="232"/>
        <end position="253"/>
    </location>
</feature>
<proteinExistence type="predicted"/>
<reference evidence="3" key="1">
    <citation type="submission" date="2022-09" db="EMBL/GenBank/DDBJ databases">
        <title>Fusarium specimens isolated from Avocado Roots.</title>
        <authorList>
            <person name="Stajich J."/>
            <person name="Roper C."/>
            <person name="Heimlech-Rivalta G."/>
        </authorList>
    </citation>
    <scope>NUCLEOTIDE SEQUENCE</scope>
    <source>
        <strain evidence="3">CF00136</strain>
    </source>
</reference>
<evidence type="ECO:0000256" key="1">
    <source>
        <dbReference type="SAM" id="MobiDB-lite"/>
    </source>
</evidence>
<sequence length="446" mass="45480">MIPRSIACGFGLVLPAYAQFTIKPCLTTVTLPFITVSDTHDGFENTYTRTYKEFYSQGLREKTYTITQTCSDIDCQPPPIETAPPPGFTQAVVECSSCGGTGLQAATLTFPTESIQAYSSSGYVVVPISFARPTQALVDQNGDQSYQNPSNDDSSSPSAVALAGTNQENGSTHYNGGSHSGGSSDQPDSESGVLGGLDVQYKHQDHVGSDSSDSQQAGGSEQQQGDEGSSGNASKQPGSNNGSSAQGDGSSDEQAAGSLGGTGSNEQWNSTETASGPEPVSETSTHGENLGGSSSSNQSDVYDSPDGASNPPGASNDTSSSSSYQYEAAPSDSVSAEGGHFDTNSDHQTDTHSSGNSSGASDDTFDPAGGDASGSSGDNTHGTSGNDSSSSQDHSSSKQKVAPEDSNNDADSPDVPPIVSSANSTKTNIFACIMAIMASIFITGLV</sequence>
<dbReference type="OrthoDB" id="5098170at2759"/>
<keyword evidence="4" id="KW-1185">Reference proteome</keyword>